<keyword evidence="1" id="KW-0812">Transmembrane</keyword>
<proteinExistence type="predicted"/>
<feature type="transmembrane region" description="Helical" evidence="1">
    <location>
        <begin position="66"/>
        <end position="88"/>
    </location>
</feature>
<evidence type="ECO:0000256" key="1">
    <source>
        <dbReference type="SAM" id="Phobius"/>
    </source>
</evidence>
<dbReference type="Proteomes" id="UP000252249">
    <property type="component" value="Unassembled WGS sequence"/>
</dbReference>
<protein>
    <submittedName>
        <fullName evidence="2">Uncharacterized protein</fullName>
    </submittedName>
</protein>
<comment type="caution">
    <text evidence="2">The sequence shown here is derived from an EMBL/GenBank/DDBJ whole genome shotgun (WGS) entry which is preliminary data.</text>
</comment>
<keyword evidence="1" id="KW-0472">Membrane</keyword>
<name>A0A368P4R1_9FLAO</name>
<accession>A0A368P4R1</accession>
<keyword evidence="3" id="KW-1185">Reference proteome</keyword>
<dbReference type="EMBL" id="QPIG01000004">
    <property type="protein sequence ID" value="RCU56895.1"/>
    <property type="molecule type" value="Genomic_DNA"/>
</dbReference>
<evidence type="ECO:0000313" key="3">
    <source>
        <dbReference type="Proteomes" id="UP000252249"/>
    </source>
</evidence>
<sequence>MQFRKIILFFLSTLLLLLLPLIAMQFTKEVNWTTIDIIVAGTLIFGAATISEILSRKIKNPKHKITLIIAVLAMIILVWIELAVGIFGTPLSGS</sequence>
<evidence type="ECO:0000313" key="2">
    <source>
        <dbReference type="EMBL" id="RCU56895.1"/>
    </source>
</evidence>
<keyword evidence="1" id="KW-1133">Transmembrane helix</keyword>
<gene>
    <name evidence="2" type="ORF">DU428_11155</name>
</gene>
<dbReference type="OrthoDB" id="9813621at2"/>
<dbReference type="AlphaFoldDB" id="A0A368P4R1"/>
<dbReference type="RefSeq" id="WP_113966369.1">
    <property type="nucleotide sequence ID" value="NZ_QNRP01000004.1"/>
</dbReference>
<reference evidence="2 3" key="1">
    <citation type="submission" date="2018-07" db="EMBL/GenBank/DDBJ databases">
        <title>Oceanihabitans testaceum sp. nov., isolated from marine sediment.</title>
        <authorList>
            <person name="Li C.-M."/>
        </authorList>
    </citation>
    <scope>NUCLEOTIDE SEQUENCE [LARGE SCALE GENOMIC DNA]</scope>
    <source>
        <strain evidence="2 3">S9-10</strain>
    </source>
</reference>
<organism evidence="2 3">
    <name type="scientific">Oceanihabitans sediminis</name>
    <dbReference type="NCBI Taxonomy" id="1812012"/>
    <lineage>
        <taxon>Bacteria</taxon>
        <taxon>Pseudomonadati</taxon>
        <taxon>Bacteroidota</taxon>
        <taxon>Flavobacteriia</taxon>
        <taxon>Flavobacteriales</taxon>
        <taxon>Flavobacteriaceae</taxon>
        <taxon>Oceanihabitans</taxon>
    </lineage>
</organism>
<feature type="transmembrane region" description="Helical" evidence="1">
    <location>
        <begin position="33"/>
        <end position="54"/>
    </location>
</feature>